<protein>
    <submittedName>
        <fullName evidence="1">Uncharacterized protein</fullName>
    </submittedName>
</protein>
<evidence type="ECO:0000313" key="2">
    <source>
        <dbReference type="Proteomes" id="UP000276133"/>
    </source>
</evidence>
<accession>A0A3M7S5A4</accession>
<dbReference type="EMBL" id="REGN01002046">
    <property type="protein sequence ID" value="RNA30770.1"/>
    <property type="molecule type" value="Genomic_DNA"/>
</dbReference>
<sequence>METTLANPGEFQRWTLKNLKKLKRAVNHQTVFQKLRCVFKETEFKQITAVNNFSSDKIWIVKFQQTFQVLSIFERPIEVNVVMFTLDKLSNRKKHSIFRFHFLPEEFIKELLRNYFDAIKINGLKVEEIREET</sequence>
<dbReference type="AlphaFoldDB" id="A0A3M7S5A4"/>
<organism evidence="1 2">
    <name type="scientific">Brachionus plicatilis</name>
    <name type="common">Marine rotifer</name>
    <name type="synonym">Brachionus muelleri</name>
    <dbReference type="NCBI Taxonomy" id="10195"/>
    <lineage>
        <taxon>Eukaryota</taxon>
        <taxon>Metazoa</taxon>
        <taxon>Spiralia</taxon>
        <taxon>Gnathifera</taxon>
        <taxon>Rotifera</taxon>
        <taxon>Eurotatoria</taxon>
        <taxon>Monogononta</taxon>
        <taxon>Pseudotrocha</taxon>
        <taxon>Ploima</taxon>
        <taxon>Brachionidae</taxon>
        <taxon>Brachionus</taxon>
    </lineage>
</organism>
<name>A0A3M7S5A4_BRAPC</name>
<evidence type="ECO:0000313" key="1">
    <source>
        <dbReference type="EMBL" id="RNA30770.1"/>
    </source>
</evidence>
<reference evidence="1 2" key="1">
    <citation type="journal article" date="2018" name="Sci. Rep.">
        <title>Genomic signatures of local adaptation to the degree of environmental predictability in rotifers.</title>
        <authorList>
            <person name="Franch-Gras L."/>
            <person name="Hahn C."/>
            <person name="Garcia-Roger E.M."/>
            <person name="Carmona M.J."/>
            <person name="Serra M."/>
            <person name="Gomez A."/>
        </authorList>
    </citation>
    <scope>NUCLEOTIDE SEQUENCE [LARGE SCALE GENOMIC DNA]</scope>
    <source>
        <strain evidence="1">HYR1</strain>
    </source>
</reference>
<proteinExistence type="predicted"/>
<keyword evidence="2" id="KW-1185">Reference proteome</keyword>
<comment type="caution">
    <text evidence="1">The sequence shown here is derived from an EMBL/GenBank/DDBJ whole genome shotgun (WGS) entry which is preliminary data.</text>
</comment>
<dbReference type="Proteomes" id="UP000276133">
    <property type="component" value="Unassembled WGS sequence"/>
</dbReference>
<gene>
    <name evidence="1" type="ORF">BpHYR1_048688</name>
</gene>